<reference evidence="2" key="1">
    <citation type="submission" date="2020-03" db="EMBL/GenBank/DDBJ databases">
        <authorList>
            <person name="Weist P."/>
        </authorList>
    </citation>
    <scope>NUCLEOTIDE SEQUENCE</scope>
</reference>
<evidence type="ECO:0000313" key="2">
    <source>
        <dbReference type="EMBL" id="CAB1450998.1"/>
    </source>
</evidence>
<feature type="region of interest" description="Disordered" evidence="1">
    <location>
        <begin position="136"/>
        <end position="284"/>
    </location>
</feature>
<feature type="compositionally biased region" description="Basic and acidic residues" evidence="1">
    <location>
        <begin position="156"/>
        <end position="170"/>
    </location>
</feature>
<keyword evidence="3" id="KW-1185">Reference proteome</keyword>
<organism evidence="2 3">
    <name type="scientific">Pleuronectes platessa</name>
    <name type="common">European plaice</name>
    <dbReference type="NCBI Taxonomy" id="8262"/>
    <lineage>
        <taxon>Eukaryota</taxon>
        <taxon>Metazoa</taxon>
        <taxon>Chordata</taxon>
        <taxon>Craniata</taxon>
        <taxon>Vertebrata</taxon>
        <taxon>Euteleostomi</taxon>
        <taxon>Actinopterygii</taxon>
        <taxon>Neopterygii</taxon>
        <taxon>Teleostei</taxon>
        <taxon>Neoteleostei</taxon>
        <taxon>Acanthomorphata</taxon>
        <taxon>Carangaria</taxon>
        <taxon>Pleuronectiformes</taxon>
        <taxon>Pleuronectoidei</taxon>
        <taxon>Pleuronectidae</taxon>
        <taxon>Pleuronectes</taxon>
    </lineage>
</organism>
<accession>A0A9N7VKQ9</accession>
<dbReference type="EMBL" id="CADEAL010004072">
    <property type="protein sequence ID" value="CAB1450998.1"/>
    <property type="molecule type" value="Genomic_DNA"/>
</dbReference>
<comment type="caution">
    <text evidence="2">The sequence shown here is derived from an EMBL/GenBank/DDBJ whole genome shotgun (WGS) entry which is preliminary data.</text>
</comment>
<evidence type="ECO:0008006" key="4">
    <source>
        <dbReference type="Google" id="ProtNLM"/>
    </source>
</evidence>
<dbReference type="InterPro" id="IPR026152">
    <property type="entry name" value="SARG"/>
</dbReference>
<gene>
    <name evidence="2" type="ORF">PLEPLA_LOCUS38690</name>
</gene>
<dbReference type="PANTHER" id="PTHR21555:SF0">
    <property type="entry name" value="SPECIFICALLY ANDROGEN-REGULATED GENE PROTEIN"/>
    <property type="match status" value="1"/>
</dbReference>
<protein>
    <recommendedName>
        <fullName evidence="4">Specifically androgen-regulated gene protein</fullName>
    </recommendedName>
</protein>
<proteinExistence type="predicted"/>
<feature type="region of interest" description="Disordered" evidence="1">
    <location>
        <begin position="297"/>
        <end position="342"/>
    </location>
</feature>
<evidence type="ECO:0000256" key="1">
    <source>
        <dbReference type="SAM" id="MobiDB-lite"/>
    </source>
</evidence>
<dbReference type="AlphaFoldDB" id="A0A9N7VKQ9"/>
<evidence type="ECO:0000313" key="3">
    <source>
        <dbReference type="Proteomes" id="UP001153269"/>
    </source>
</evidence>
<dbReference type="PANTHER" id="PTHR21555">
    <property type="entry name" value="SPECIFICALLY ANDROGEN-REGULATED GENE PROTEIN"/>
    <property type="match status" value="1"/>
</dbReference>
<sequence>MDSAGSCESVISMNSGYSEDSMEHLSAEERACLMYLEQTIEALEVQEDSGFSNDEPDAGFQADKMGQTNIHDILSIKPDHEPASHPVSAALPSSLDVMTPPTGSPIPQSAPQPEALCVTTDEDGHPKIVTSSELHEVQANGASGKDLVLIPPPSDFMDRPRPHVYLDRDLAPSARTSSNKPRGSIDLEQLRQRATAKRTSGSSSMTQESPDMPQSEGVPGLSQPEVTSSPQVSPHPDAPGPHMSPHPDAPGPQMIPHPDAPGPHMIPPPDASGPHMSPPPDSPVLLMMLLVPNLSPRLDAAEPRSPPAVAPKPKKLPPNIILKSHKASASDGGSGQYVASSSDRVLDPVRYEALRKLGLLKGDEADPGPTLSPRLSPKSRNSWGAPPSPLSPATPHKQHFTPSNIQISSPPPVSAPQLPPAAVHLPVQVPDVLPAPDAFCDSLEPLTIVGVKSATLERSGLGLSNSFKEEGSSEDGDLSPRQLRNNRPRPASLGSGKEFSSTLGEAVTHQEPGYRRSLQVPRKSLPAPTTQQKPRDSHKLPRSQGISVLICPHSENEESRRQALRKLGLLRD</sequence>
<dbReference type="Proteomes" id="UP001153269">
    <property type="component" value="Unassembled WGS sequence"/>
</dbReference>
<feature type="region of interest" description="Disordered" evidence="1">
    <location>
        <begin position="459"/>
        <end position="560"/>
    </location>
</feature>
<feature type="compositionally biased region" description="Polar residues" evidence="1">
    <location>
        <begin position="197"/>
        <end position="209"/>
    </location>
</feature>
<name>A0A9N7VKQ9_PLEPL</name>
<feature type="compositionally biased region" description="Pro residues" evidence="1">
    <location>
        <begin position="409"/>
        <end position="419"/>
    </location>
</feature>
<feature type="compositionally biased region" description="Pro residues" evidence="1">
    <location>
        <begin position="236"/>
        <end position="282"/>
    </location>
</feature>
<dbReference type="Pfam" id="PF15385">
    <property type="entry name" value="SARG"/>
    <property type="match status" value="3"/>
</dbReference>
<feature type="region of interest" description="Disordered" evidence="1">
    <location>
        <begin position="358"/>
        <end position="419"/>
    </location>
</feature>